<reference evidence="3" key="1">
    <citation type="journal article" date="2019" name="Int. J. Syst. Evol. Microbiol.">
        <title>The Global Catalogue of Microorganisms (GCM) 10K type strain sequencing project: providing services to taxonomists for standard genome sequencing and annotation.</title>
        <authorList>
            <consortium name="The Broad Institute Genomics Platform"/>
            <consortium name="The Broad Institute Genome Sequencing Center for Infectious Disease"/>
            <person name="Wu L."/>
            <person name="Ma J."/>
        </authorList>
    </citation>
    <scope>NUCLEOTIDE SEQUENCE [LARGE SCALE GENOMIC DNA]</scope>
    <source>
        <strain evidence="3">CGMCC 1.12989</strain>
    </source>
</reference>
<proteinExistence type="predicted"/>
<dbReference type="Proteomes" id="UP001595828">
    <property type="component" value="Unassembled WGS sequence"/>
</dbReference>
<keyword evidence="3" id="KW-1185">Reference proteome</keyword>
<dbReference type="InterPro" id="IPR016147">
    <property type="entry name" value="Pili_assmbl_chaperone_N"/>
</dbReference>
<dbReference type="SUPFAM" id="SSF49354">
    <property type="entry name" value="PapD-like"/>
    <property type="match status" value="1"/>
</dbReference>
<dbReference type="EMBL" id="JBHSDR010000006">
    <property type="protein sequence ID" value="MFC4296149.1"/>
    <property type="molecule type" value="Genomic_DNA"/>
</dbReference>
<protein>
    <submittedName>
        <fullName evidence="2">Molecular chaperone</fullName>
    </submittedName>
</protein>
<organism evidence="2 3">
    <name type="scientific">Novosphingobium tardum</name>
    <dbReference type="NCBI Taxonomy" id="1538021"/>
    <lineage>
        <taxon>Bacteria</taxon>
        <taxon>Pseudomonadati</taxon>
        <taxon>Pseudomonadota</taxon>
        <taxon>Alphaproteobacteria</taxon>
        <taxon>Sphingomonadales</taxon>
        <taxon>Sphingomonadaceae</taxon>
        <taxon>Novosphingobium</taxon>
    </lineage>
</organism>
<feature type="domain" description="Pili assembly chaperone N-terminal" evidence="1">
    <location>
        <begin position="29"/>
        <end position="143"/>
    </location>
</feature>
<comment type="caution">
    <text evidence="2">The sequence shown here is derived from an EMBL/GenBank/DDBJ whole genome shotgun (WGS) entry which is preliminary data.</text>
</comment>
<evidence type="ECO:0000313" key="2">
    <source>
        <dbReference type="EMBL" id="MFC4296149.1"/>
    </source>
</evidence>
<dbReference type="InterPro" id="IPR008962">
    <property type="entry name" value="PapD-like_sf"/>
</dbReference>
<evidence type="ECO:0000313" key="3">
    <source>
        <dbReference type="Proteomes" id="UP001595828"/>
    </source>
</evidence>
<dbReference type="Pfam" id="PF00345">
    <property type="entry name" value="PapD_N"/>
    <property type="match status" value="1"/>
</dbReference>
<dbReference type="InterPro" id="IPR013783">
    <property type="entry name" value="Ig-like_fold"/>
</dbReference>
<sequence>MVAASLGLAGVPAHADMVLSQVILDFTPDRSSTGDIEVWNSGSERLYVAAEVAEIIAPGLPEEQRRAEPDPGLSGLLVTPQLMVLEPGQRRVVRISAIAAPSARDRVYRVTIRPVAGPVQAKVSSLKILVGYDVLVLVRPKTITGSLVASRTGRKLVFRNNGNTSQEVFNGRQCDEAGGGCLTYSGKRLYPGASYALDLAYDTTVRWDISNGVGVSTRTY</sequence>
<dbReference type="RefSeq" id="WP_379539599.1">
    <property type="nucleotide sequence ID" value="NZ_JBHSDR010000006.1"/>
</dbReference>
<name>A0ABV8RTG4_9SPHN</name>
<dbReference type="Gene3D" id="2.60.40.10">
    <property type="entry name" value="Immunoglobulins"/>
    <property type="match status" value="1"/>
</dbReference>
<gene>
    <name evidence="2" type="ORF">ACFO0A_13900</name>
</gene>
<evidence type="ECO:0000259" key="1">
    <source>
        <dbReference type="Pfam" id="PF00345"/>
    </source>
</evidence>
<accession>A0ABV8RTG4</accession>